<proteinExistence type="predicted"/>
<evidence type="ECO:0000256" key="2">
    <source>
        <dbReference type="ARBA" id="ARBA00023315"/>
    </source>
</evidence>
<dbReference type="PANTHER" id="PTHR43877:SF2">
    <property type="entry name" value="AMINOALKYLPHOSPHONATE N-ACETYLTRANSFERASE-RELATED"/>
    <property type="match status" value="1"/>
</dbReference>
<accession>A0ABT2ARD2</accession>
<organism evidence="4 5">
    <name type="scientific">Massilia agri</name>
    <dbReference type="NCBI Taxonomy" id="1886785"/>
    <lineage>
        <taxon>Bacteria</taxon>
        <taxon>Pseudomonadati</taxon>
        <taxon>Pseudomonadota</taxon>
        <taxon>Betaproteobacteria</taxon>
        <taxon>Burkholderiales</taxon>
        <taxon>Oxalobacteraceae</taxon>
        <taxon>Telluria group</taxon>
        <taxon>Massilia</taxon>
    </lineage>
</organism>
<dbReference type="SUPFAM" id="SSF55729">
    <property type="entry name" value="Acyl-CoA N-acyltransferases (Nat)"/>
    <property type="match status" value="1"/>
</dbReference>
<dbReference type="PANTHER" id="PTHR43877">
    <property type="entry name" value="AMINOALKYLPHOSPHONATE N-ACETYLTRANSFERASE-RELATED-RELATED"/>
    <property type="match status" value="1"/>
</dbReference>
<dbReference type="InterPro" id="IPR050832">
    <property type="entry name" value="Bact_Acetyltransf"/>
</dbReference>
<dbReference type="CDD" id="cd04301">
    <property type="entry name" value="NAT_SF"/>
    <property type="match status" value="1"/>
</dbReference>
<keyword evidence="5" id="KW-1185">Reference proteome</keyword>
<dbReference type="InterPro" id="IPR000182">
    <property type="entry name" value="GNAT_dom"/>
</dbReference>
<feature type="domain" description="N-acetyltransferase" evidence="3">
    <location>
        <begin position="5"/>
        <end position="156"/>
    </location>
</feature>
<dbReference type="RefSeq" id="WP_258829819.1">
    <property type="nucleotide sequence ID" value="NZ_JANUHA010000018.1"/>
</dbReference>
<sequence>MMQDTTISLADPASPEAHACLSRYFEELQQRFDTGFDPAASVSANPEELVPPSGYFLIARIDGAAVACGALKVQGQGFGELKRMWVAPQVRGRGIARQLLAALEAQAVAAGVRVLRLDTSRHLPEAHALYIKNGYVEIPAYNDNPYADHWFEKRVS</sequence>
<evidence type="ECO:0000313" key="4">
    <source>
        <dbReference type="EMBL" id="MCS0598814.1"/>
    </source>
</evidence>
<gene>
    <name evidence="4" type="ORF">NX780_20945</name>
</gene>
<reference evidence="4 5" key="1">
    <citation type="submission" date="2022-08" db="EMBL/GenBank/DDBJ databases">
        <title>Reclassification of Massilia species as members of the genera Telluria, Duganella, Pseudoduganella, Mokoshia gen. nov. and Zemynaea gen. nov. using orthogonal and non-orthogonal genome-based approaches.</title>
        <authorList>
            <person name="Bowman J.P."/>
        </authorList>
    </citation>
    <scope>NUCLEOTIDE SEQUENCE [LARGE SCALE GENOMIC DNA]</scope>
    <source>
        <strain evidence="4 5">JCM 31661</strain>
    </source>
</reference>
<dbReference type="InterPro" id="IPR016181">
    <property type="entry name" value="Acyl_CoA_acyltransferase"/>
</dbReference>
<keyword evidence="2" id="KW-0012">Acyltransferase</keyword>
<dbReference type="Pfam" id="PF00583">
    <property type="entry name" value="Acetyltransf_1"/>
    <property type="match status" value="1"/>
</dbReference>
<evidence type="ECO:0000259" key="3">
    <source>
        <dbReference type="PROSITE" id="PS51186"/>
    </source>
</evidence>
<evidence type="ECO:0000256" key="1">
    <source>
        <dbReference type="ARBA" id="ARBA00022679"/>
    </source>
</evidence>
<name>A0ABT2ARD2_9BURK</name>
<keyword evidence="1" id="KW-0808">Transferase</keyword>
<dbReference type="Gene3D" id="3.40.630.30">
    <property type="match status" value="1"/>
</dbReference>
<dbReference type="Proteomes" id="UP001206572">
    <property type="component" value="Unassembled WGS sequence"/>
</dbReference>
<protein>
    <submittedName>
        <fullName evidence="4">GNAT family N-acetyltransferase</fullName>
    </submittedName>
</protein>
<evidence type="ECO:0000313" key="5">
    <source>
        <dbReference type="Proteomes" id="UP001206572"/>
    </source>
</evidence>
<dbReference type="PROSITE" id="PS51186">
    <property type="entry name" value="GNAT"/>
    <property type="match status" value="1"/>
</dbReference>
<dbReference type="EMBL" id="JANUHA010000018">
    <property type="protein sequence ID" value="MCS0598814.1"/>
    <property type="molecule type" value="Genomic_DNA"/>
</dbReference>
<comment type="caution">
    <text evidence="4">The sequence shown here is derived from an EMBL/GenBank/DDBJ whole genome shotgun (WGS) entry which is preliminary data.</text>
</comment>